<organism evidence="6 7">
    <name type="scientific">Xylaria arbuscula</name>
    <dbReference type="NCBI Taxonomy" id="114810"/>
    <lineage>
        <taxon>Eukaryota</taxon>
        <taxon>Fungi</taxon>
        <taxon>Dikarya</taxon>
        <taxon>Ascomycota</taxon>
        <taxon>Pezizomycotina</taxon>
        <taxon>Sordariomycetes</taxon>
        <taxon>Xylariomycetidae</taxon>
        <taxon>Xylariales</taxon>
        <taxon>Xylariaceae</taxon>
        <taxon>Xylaria</taxon>
    </lineage>
</organism>
<dbReference type="GO" id="GO:0016787">
    <property type="term" value="F:hydrolase activity"/>
    <property type="evidence" value="ECO:0007669"/>
    <property type="project" value="UniProtKB-KW"/>
</dbReference>
<dbReference type="Gene3D" id="3.60.15.10">
    <property type="entry name" value="Ribonuclease Z/Hydroxyacylglutathione hydrolase-like"/>
    <property type="match status" value="1"/>
</dbReference>
<dbReference type="AlphaFoldDB" id="A0A9W8TMR0"/>
<keyword evidence="4" id="KW-0862">Zinc</keyword>
<dbReference type="SUPFAM" id="SSF56281">
    <property type="entry name" value="Metallo-hydrolase/oxidoreductase"/>
    <property type="match status" value="1"/>
</dbReference>
<name>A0A9W8TMR0_9PEZI</name>
<proteinExistence type="inferred from homology"/>
<evidence type="ECO:0000256" key="1">
    <source>
        <dbReference type="ARBA" id="ARBA00007749"/>
    </source>
</evidence>
<reference evidence="6" key="1">
    <citation type="submission" date="2022-07" db="EMBL/GenBank/DDBJ databases">
        <title>Genome Sequence of Xylaria arbuscula.</title>
        <authorList>
            <person name="Buettner E."/>
        </authorList>
    </citation>
    <scope>NUCLEOTIDE SEQUENCE</scope>
    <source>
        <strain evidence="6">VT107</strain>
    </source>
</reference>
<evidence type="ECO:0000259" key="5">
    <source>
        <dbReference type="SMART" id="SM00849"/>
    </source>
</evidence>
<protein>
    <recommendedName>
        <fullName evidence="5">Metallo-beta-lactamase domain-containing protein</fullName>
    </recommendedName>
</protein>
<dbReference type="PANTHER" id="PTHR42978:SF5">
    <property type="entry name" value="METALLO-BETA-LACTAMASE DOMAIN-CONTAINING PROTEIN"/>
    <property type="match status" value="1"/>
</dbReference>
<comment type="similarity">
    <text evidence="1">Belongs to the metallo-beta-lactamase superfamily.</text>
</comment>
<dbReference type="InterPro" id="IPR036866">
    <property type="entry name" value="RibonucZ/Hydroxyglut_hydro"/>
</dbReference>
<accession>A0A9W8TMR0</accession>
<comment type="caution">
    <text evidence="6">The sequence shown here is derived from an EMBL/GenBank/DDBJ whole genome shotgun (WGS) entry which is preliminary data.</text>
</comment>
<dbReference type="InterPro" id="IPR051013">
    <property type="entry name" value="MBL_superfamily_lactonases"/>
</dbReference>
<dbReference type="SMART" id="SM00849">
    <property type="entry name" value="Lactamase_B"/>
    <property type="match status" value="1"/>
</dbReference>
<keyword evidence="7" id="KW-1185">Reference proteome</keyword>
<dbReference type="CDD" id="cd07730">
    <property type="entry name" value="metallo-hydrolase-like_MBL-fold"/>
    <property type="match status" value="1"/>
</dbReference>
<sequence length="377" mass="41542">MATPVDLNIPTSTSTVNVSIIDTGATFKGLPADSLLEPTIPGHEYLGGPCFSFLIQHPTLNRTLLFDLAMNKDWENWPKPLLEAFLGSGATAVVPSDVRSVLDKHNFDLKSIEAVIWSHTHFDHIGDMSRLEPSTKIIVGPGTKKAVFPGYPTVQAAHFNEYNVAGHEVDEVDFSTSPLKIGKLTAIDYFGDGSFYLLDTPGHCVGHMCALARVTSSPDSFILLGGDAVHHGGELRPHRWHPLPDSISPNSFDLASPAPCPGEIFHKLLLKGKEAPFYTPSTKSYSYHTDVPTMLETIKKLQEVDAHDNIFMVPAHDAGIQKTVDLFPRTANAFTEKGWVQKTRWMWLADFAKAVGQDENIPRQIFGDFRPVSSEKK</sequence>
<evidence type="ECO:0000313" key="7">
    <source>
        <dbReference type="Proteomes" id="UP001148614"/>
    </source>
</evidence>
<dbReference type="InterPro" id="IPR001279">
    <property type="entry name" value="Metallo-B-lactamas"/>
</dbReference>
<evidence type="ECO:0000313" key="6">
    <source>
        <dbReference type="EMBL" id="KAJ3572374.1"/>
    </source>
</evidence>
<dbReference type="VEuPathDB" id="FungiDB:F4678DRAFT_417696"/>
<evidence type="ECO:0000256" key="3">
    <source>
        <dbReference type="ARBA" id="ARBA00022801"/>
    </source>
</evidence>
<keyword evidence="3" id="KW-0378">Hydrolase</keyword>
<evidence type="ECO:0000256" key="2">
    <source>
        <dbReference type="ARBA" id="ARBA00022723"/>
    </source>
</evidence>
<feature type="domain" description="Metallo-beta-lactamase" evidence="5">
    <location>
        <begin position="49"/>
        <end position="268"/>
    </location>
</feature>
<gene>
    <name evidence="6" type="ORF">NPX13_g5071</name>
</gene>
<dbReference type="GO" id="GO:0046872">
    <property type="term" value="F:metal ion binding"/>
    <property type="evidence" value="ECO:0007669"/>
    <property type="project" value="UniProtKB-KW"/>
</dbReference>
<dbReference type="EMBL" id="JANPWZ010000770">
    <property type="protein sequence ID" value="KAJ3572374.1"/>
    <property type="molecule type" value="Genomic_DNA"/>
</dbReference>
<dbReference type="Proteomes" id="UP001148614">
    <property type="component" value="Unassembled WGS sequence"/>
</dbReference>
<keyword evidence="2" id="KW-0479">Metal-binding</keyword>
<dbReference type="Pfam" id="PF00753">
    <property type="entry name" value="Lactamase_B"/>
    <property type="match status" value="1"/>
</dbReference>
<evidence type="ECO:0000256" key="4">
    <source>
        <dbReference type="ARBA" id="ARBA00022833"/>
    </source>
</evidence>
<dbReference type="PANTHER" id="PTHR42978">
    <property type="entry name" value="QUORUM-QUENCHING LACTONASE YTNP-RELATED-RELATED"/>
    <property type="match status" value="1"/>
</dbReference>